<dbReference type="Gene3D" id="1.10.260.100">
    <property type="match status" value="2"/>
</dbReference>
<comment type="subcellular location">
    <subcellularLocation>
        <location evidence="4">Dynein axonemal particle</location>
    </subcellularLocation>
</comment>
<keyword evidence="3 7" id="KW-0802">TPR repeat</keyword>
<dbReference type="KEGG" id="pbar:105431863"/>
<evidence type="ECO:0000256" key="5">
    <source>
        <dbReference type="ARBA" id="ARBA00026193"/>
    </source>
</evidence>
<protein>
    <recommendedName>
        <fullName evidence="5">Stress-induced-phosphoprotein 1</fullName>
    </recommendedName>
</protein>
<feature type="repeat" description="TPR" evidence="7">
    <location>
        <begin position="225"/>
        <end position="258"/>
    </location>
</feature>
<feature type="repeat" description="TPR" evidence="7">
    <location>
        <begin position="5"/>
        <end position="38"/>
    </location>
</feature>
<feature type="compositionally biased region" description="Basic and acidic residues" evidence="8">
    <location>
        <begin position="203"/>
        <end position="231"/>
    </location>
</feature>
<evidence type="ECO:0000313" key="11">
    <source>
        <dbReference type="RefSeq" id="XP_011644633.1"/>
    </source>
</evidence>
<evidence type="ECO:0000256" key="7">
    <source>
        <dbReference type="PROSITE-ProRule" id="PRU00339"/>
    </source>
</evidence>
<evidence type="ECO:0000256" key="8">
    <source>
        <dbReference type="SAM" id="MobiDB-lite"/>
    </source>
</evidence>
<feature type="region of interest" description="Disordered" evidence="8">
    <location>
        <begin position="186"/>
        <end position="231"/>
    </location>
</feature>
<dbReference type="RefSeq" id="XP_011644633.1">
    <property type="nucleotide sequence ID" value="XM_011646331.2"/>
</dbReference>
<evidence type="ECO:0000256" key="6">
    <source>
        <dbReference type="ARBA" id="ARBA00045590"/>
    </source>
</evidence>
<keyword evidence="1" id="KW-0963">Cytoplasm</keyword>
<dbReference type="FunFam" id="1.25.40.10:FF:000020">
    <property type="entry name" value="Stress-induced phosphoprotein 1"/>
    <property type="match status" value="1"/>
</dbReference>
<dbReference type="AlphaFoldDB" id="A0A6I9XGR9"/>
<dbReference type="Pfam" id="PF13424">
    <property type="entry name" value="TPR_12"/>
    <property type="match status" value="1"/>
</dbReference>
<name>A0A6I9XGR9_9HYME</name>
<accession>A0A6I9XGR9</accession>
<feature type="repeat" description="TPR" evidence="7">
    <location>
        <begin position="73"/>
        <end position="106"/>
    </location>
</feature>
<feature type="repeat" description="TPR" evidence="7">
    <location>
        <begin position="428"/>
        <end position="461"/>
    </location>
</feature>
<feature type="repeat" description="TPR" evidence="7">
    <location>
        <begin position="360"/>
        <end position="393"/>
    </location>
</feature>
<dbReference type="InterPro" id="IPR013105">
    <property type="entry name" value="TPR_2"/>
</dbReference>
<dbReference type="SMART" id="SM00028">
    <property type="entry name" value="TPR"/>
    <property type="match status" value="9"/>
</dbReference>
<feature type="repeat" description="TPR" evidence="7">
    <location>
        <begin position="39"/>
        <end position="72"/>
    </location>
</feature>
<dbReference type="GO" id="GO:0120293">
    <property type="term" value="C:dynein axonemal particle"/>
    <property type="evidence" value="ECO:0007669"/>
    <property type="project" value="UniProtKB-SubCell"/>
</dbReference>
<dbReference type="PROSITE" id="PS50005">
    <property type="entry name" value="TPR"/>
    <property type="match status" value="7"/>
</dbReference>
<dbReference type="Pfam" id="PF13414">
    <property type="entry name" value="TPR_11"/>
    <property type="match status" value="2"/>
</dbReference>
<dbReference type="Gene3D" id="1.25.40.10">
    <property type="entry name" value="Tetratricopeptide repeat domain"/>
    <property type="match status" value="3"/>
</dbReference>
<dbReference type="OrthoDB" id="2423701at2759"/>
<dbReference type="FunFam" id="1.25.40.10:FF:000010">
    <property type="entry name" value="Stress-induced phosphoprotein 1"/>
    <property type="match status" value="1"/>
</dbReference>
<keyword evidence="2" id="KW-0677">Repeat</keyword>
<dbReference type="FunFam" id="1.10.260.100:FF:000004">
    <property type="entry name" value="Putative stress-induced-phosphoprotein 1"/>
    <property type="match status" value="1"/>
</dbReference>
<reference evidence="11" key="1">
    <citation type="submission" date="2025-08" db="UniProtKB">
        <authorList>
            <consortium name="RefSeq"/>
        </authorList>
    </citation>
    <scope>IDENTIFICATION</scope>
</reference>
<evidence type="ECO:0000256" key="1">
    <source>
        <dbReference type="ARBA" id="ARBA00022490"/>
    </source>
</evidence>
<dbReference type="PROSITE" id="PS50293">
    <property type="entry name" value="TPR_REGION"/>
    <property type="match status" value="1"/>
</dbReference>
<comment type="function">
    <text evidence="6">Acts as a co-chaperone for HSP90AA1. Mediates the association of the molecular chaperones HSPA8/HSC70 and HSP90.</text>
</comment>
<dbReference type="CTD" id="10963"/>
<feature type="domain" description="STI1" evidence="9">
    <location>
        <begin position="130"/>
        <end position="169"/>
    </location>
</feature>
<dbReference type="PANTHER" id="PTHR22904">
    <property type="entry name" value="TPR REPEAT CONTAINING PROTEIN"/>
    <property type="match status" value="1"/>
</dbReference>
<proteinExistence type="predicted"/>
<dbReference type="Proteomes" id="UP000504615">
    <property type="component" value="Unplaced"/>
</dbReference>
<dbReference type="FunFam" id="1.10.260.100:FF:000002">
    <property type="entry name" value="Stress-induced-phosphoprotein 1 (Hsp70/Hsp90-organizing)"/>
    <property type="match status" value="1"/>
</dbReference>
<evidence type="ECO:0000256" key="2">
    <source>
        <dbReference type="ARBA" id="ARBA00022737"/>
    </source>
</evidence>
<evidence type="ECO:0000313" key="10">
    <source>
        <dbReference type="Proteomes" id="UP000504615"/>
    </source>
</evidence>
<dbReference type="FunFam" id="1.25.40.10:FF:000027">
    <property type="entry name" value="stress-induced-phosphoprotein 1 isoform X1"/>
    <property type="match status" value="1"/>
</dbReference>
<dbReference type="Pfam" id="PF13181">
    <property type="entry name" value="TPR_8"/>
    <property type="match status" value="1"/>
</dbReference>
<dbReference type="Pfam" id="PF07719">
    <property type="entry name" value="TPR_2"/>
    <property type="match status" value="1"/>
</dbReference>
<sequence>MDDKVALLKEQGNAALQTGNYDEAIRCYTEAIALDGNNHVLYSNRSAAYAKSENYQQALEDAEKTVSLKPDWGKGYSRKGSALAYLGRYNESIQAYEKGLQLDPNNAQLRSGLAEVRAQKTATATNPFNKPDVFVKLANDPRTKGYLSDPEYIKLLQELRSNPQNLGTKLQDPRVLTTLSVLLGLDEPMETEPVPPEPPKPSPKPEPKPQPKKEEDNLPPEKRKALEEKKLGNEAYKKKNFEEALQHYNKAVELDPTEIVYLLNIAAVYFEQKEYEKCITQCEKAIDVGRENRADFKLIAKAFTRIGHAYKKMENWKQAKVYYEKSMSEHRTPEIKTLLSDIDKIIKEEERKAYIDPVKAEEEKELGNQKYKDGDYPAAIKHYSEAIRRNPDDPKYYSNRAACYTKLAAFDLGLKDCEKVVELDPKFIKGWIRKGKILQAMQQQGKALTAYQKALELDSQNSEALEGYRSCAVSASSNPEEVRKRAMADPEIQNILRDPAMRLILEQMQSDPRAIQDHLQNPDIAAKLLKLLESGLIAIH</sequence>
<evidence type="ECO:0000256" key="3">
    <source>
        <dbReference type="ARBA" id="ARBA00022803"/>
    </source>
</evidence>
<dbReference type="InterPro" id="IPR019734">
    <property type="entry name" value="TPR_rpt"/>
</dbReference>
<dbReference type="InterPro" id="IPR006636">
    <property type="entry name" value="STI1_HS-bd"/>
</dbReference>
<dbReference type="Pfam" id="PF00515">
    <property type="entry name" value="TPR_1"/>
    <property type="match status" value="1"/>
</dbReference>
<dbReference type="InterPro" id="IPR011990">
    <property type="entry name" value="TPR-like_helical_dom_sf"/>
</dbReference>
<evidence type="ECO:0000259" key="9">
    <source>
        <dbReference type="SMART" id="SM00727"/>
    </source>
</evidence>
<dbReference type="GeneID" id="105431863"/>
<dbReference type="Pfam" id="PF17830">
    <property type="entry name" value="STI1-HOP_DP"/>
    <property type="match status" value="2"/>
</dbReference>
<dbReference type="PANTHER" id="PTHR22904:SF523">
    <property type="entry name" value="STRESS-INDUCED-PHOSPHOPROTEIN 1"/>
    <property type="match status" value="1"/>
</dbReference>
<gene>
    <name evidence="11" type="primary">LOC105431863</name>
</gene>
<feature type="domain" description="STI1" evidence="9">
    <location>
        <begin position="489"/>
        <end position="528"/>
    </location>
</feature>
<dbReference type="GO" id="GO:0051879">
    <property type="term" value="F:Hsp90 protein binding"/>
    <property type="evidence" value="ECO:0007669"/>
    <property type="project" value="TreeGrafter"/>
</dbReference>
<dbReference type="SMART" id="SM00727">
    <property type="entry name" value="STI1"/>
    <property type="match status" value="2"/>
</dbReference>
<keyword evidence="10" id="KW-1185">Reference proteome</keyword>
<feature type="compositionally biased region" description="Pro residues" evidence="8">
    <location>
        <begin position="193"/>
        <end position="202"/>
    </location>
</feature>
<organism evidence="10 11">
    <name type="scientific">Pogonomyrmex barbatus</name>
    <name type="common">red harvester ant</name>
    <dbReference type="NCBI Taxonomy" id="144034"/>
    <lineage>
        <taxon>Eukaryota</taxon>
        <taxon>Metazoa</taxon>
        <taxon>Ecdysozoa</taxon>
        <taxon>Arthropoda</taxon>
        <taxon>Hexapoda</taxon>
        <taxon>Insecta</taxon>
        <taxon>Pterygota</taxon>
        <taxon>Neoptera</taxon>
        <taxon>Endopterygota</taxon>
        <taxon>Hymenoptera</taxon>
        <taxon>Apocrita</taxon>
        <taxon>Aculeata</taxon>
        <taxon>Formicoidea</taxon>
        <taxon>Formicidae</taxon>
        <taxon>Myrmicinae</taxon>
        <taxon>Pogonomyrmex</taxon>
    </lineage>
</organism>
<dbReference type="SUPFAM" id="SSF48452">
    <property type="entry name" value="TPR-like"/>
    <property type="match status" value="3"/>
</dbReference>
<feature type="repeat" description="TPR" evidence="7">
    <location>
        <begin position="300"/>
        <end position="333"/>
    </location>
</feature>
<evidence type="ECO:0000256" key="4">
    <source>
        <dbReference type="ARBA" id="ARBA00024190"/>
    </source>
</evidence>
<dbReference type="InterPro" id="IPR041243">
    <property type="entry name" value="STI1/HOP_DP"/>
</dbReference>